<dbReference type="RefSeq" id="WP_086976150.1">
    <property type="nucleotide sequence ID" value="NZ_NFSB01000072.1"/>
</dbReference>
<dbReference type="InterPro" id="IPR036520">
    <property type="entry name" value="UPF0759_sf"/>
</dbReference>
<reference evidence="1 2" key="1">
    <citation type="submission" date="2017-05" db="EMBL/GenBank/DDBJ databases">
        <title>Whole genome sequence of Pseudomonas putida isolate 1312 commercialized as a biostimulant.</title>
        <authorList>
            <person name="Crovadore J."/>
            <person name="Blanc P."/>
            <person name="Chablais R."/>
            <person name="Cochard B."/>
            <person name="Grizard D."/>
            <person name="Lefort F."/>
        </authorList>
    </citation>
    <scope>NUCLEOTIDE SEQUENCE [LARGE SCALE GENOMIC DNA]</scope>
    <source>
        <strain evidence="1 2">1312</strain>
    </source>
</reference>
<protein>
    <recommendedName>
        <fullName evidence="3">DUF72 domain-containing protein</fullName>
    </recommendedName>
</protein>
<dbReference type="Gene3D" id="3.20.20.410">
    <property type="entry name" value="Protein of unknown function UPF0759"/>
    <property type="match status" value="1"/>
</dbReference>
<dbReference type="AlphaFoldDB" id="A0A1Y3L6P2"/>
<evidence type="ECO:0000313" key="1">
    <source>
        <dbReference type="EMBL" id="OUM33808.1"/>
    </source>
</evidence>
<accession>A0A1Y3L6P2</accession>
<dbReference type="InterPro" id="IPR002763">
    <property type="entry name" value="DUF72"/>
</dbReference>
<dbReference type="Proteomes" id="UP000196082">
    <property type="component" value="Unassembled WGS sequence"/>
</dbReference>
<organism evidence="1 2">
    <name type="scientific">Pseudomonas putida</name>
    <name type="common">Arthrobacter siderocapsulatus</name>
    <dbReference type="NCBI Taxonomy" id="303"/>
    <lineage>
        <taxon>Bacteria</taxon>
        <taxon>Pseudomonadati</taxon>
        <taxon>Pseudomonadota</taxon>
        <taxon>Gammaproteobacteria</taxon>
        <taxon>Pseudomonadales</taxon>
        <taxon>Pseudomonadaceae</taxon>
        <taxon>Pseudomonas</taxon>
    </lineage>
</organism>
<gene>
    <name evidence="1" type="ORF">B8W72_12180</name>
</gene>
<comment type="caution">
    <text evidence="1">The sequence shown here is derived from an EMBL/GenBank/DDBJ whole genome shotgun (WGS) entry which is preliminary data.</text>
</comment>
<evidence type="ECO:0000313" key="2">
    <source>
        <dbReference type="Proteomes" id="UP000196082"/>
    </source>
</evidence>
<evidence type="ECO:0008006" key="3">
    <source>
        <dbReference type="Google" id="ProtNLM"/>
    </source>
</evidence>
<dbReference type="PANTHER" id="PTHR30348">
    <property type="entry name" value="UNCHARACTERIZED PROTEIN YECE"/>
    <property type="match status" value="1"/>
</dbReference>
<dbReference type="PANTHER" id="PTHR30348:SF14">
    <property type="entry name" value="BLR8050 PROTEIN"/>
    <property type="match status" value="1"/>
</dbReference>
<proteinExistence type="predicted"/>
<name>A0A1Y3L6P2_PSEPU</name>
<dbReference type="Pfam" id="PF01904">
    <property type="entry name" value="DUF72"/>
    <property type="match status" value="1"/>
</dbReference>
<sequence length="242" mass="27005">MIHLGCAGWSLSRLHAGDFPTQGSQLQRYAARLNAVEINSSFYRAHQPKTYARWAESVPEHFRFSVKLPKAITHEHGLKGCTGLLEQFLHECGHLGDRLGCLLVQLPPSLAFDVETANQFFTSLRKRYRGWLAVEPRHRSWATAQSMLVDFQVAQVAASPSRFGVDAQPGGWHGLVYWRLHGEPQIYRSAYERDYLQRLAAHLQHCDAARQPTWCVFDNTASGAALGDALATDAWLHGGAAA</sequence>
<dbReference type="EMBL" id="NFSB01000072">
    <property type="protein sequence ID" value="OUM33808.1"/>
    <property type="molecule type" value="Genomic_DNA"/>
</dbReference>
<dbReference type="SUPFAM" id="SSF117396">
    <property type="entry name" value="TM1631-like"/>
    <property type="match status" value="1"/>
</dbReference>